<evidence type="ECO:0000256" key="1">
    <source>
        <dbReference type="SAM" id="Coils"/>
    </source>
</evidence>
<organism evidence="3">
    <name type="scientific">Zea mays</name>
    <name type="common">Maize</name>
    <dbReference type="NCBI Taxonomy" id="4577"/>
    <lineage>
        <taxon>Eukaryota</taxon>
        <taxon>Viridiplantae</taxon>
        <taxon>Streptophyta</taxon>
        <taxon>Embryophyta</taxon>
        <taxon>Tracheophyta</taxon>
        <taxon>Spermatophyta</taxon>
        <taxon>Magnoliopsida</taxon>
        <taxon>Liliopsida</taxon>
        <taxon>Poales</taxon>
        <taxon>Poaceae</taxon>
        <taxon>PACMAD clade</taxon>
        <taxon>Panicoideae</taxon>
        <taxon>Andropogonodae</taxon>
        <taxon>Andropogoneae</taxon>
        <taxon>Tripsacinae</taxon>
        <taxon>Zea</taxon>
    </lineage>
</organism>
<evidence type="ECO:0000256" key="2">
    <source>
        <dbReference type="SAM" id="MobiDB-lite"/>
    </source>
</evidence>
<keyword evidence="1" id="KW-0175">Coiled coil</keyword>
<feature type="region of interest" description="Disordered" evidence="2">
    <location>
        <begin position="56"/>
        <end position="100"/>
    </location>
</feature>
<feature type="coiled-coil region" evidence="1">
    <location>
        <begin position="28"/>
        <end position="55"/>
    </location>
</feature>
<feature type="region of interest" description="Disordered" evidence="2">
    <location>
        <begin position="1"/>
        <end position="24"/>
    </location>
</feature>
<protein>
    <submittedName>
        <fullName evidence="3">Uncharacterized protein</fullName>
    </submittedName>
</protein>
<dbReference type="ExpressionAtlas" id="A0A1Q0YZ40">
    <property type="expression patterns" value="baseline"/>
</dbReference>
<dbReference type="EMBL" id="CM000780">
    <property type="protein sequence ID" value="AQK57432.1"/>
    <property type="molecule type" value="Genomic_DNA"/>
</dbReference>
<accession>A0A1Q0YZ40</accession>
<name>A0A1Q0YZ40_MAIZE</name>
<dbReference type="STRING" id="4577.A0A1Q0YZ40"/>
<sequence length="153" mass="16424">MSATALNERSSRSHRTRCCKDQQGGQSCQELMDQLSLLKDTIAKKDDEIDRLQLANSSNSLLKSTKHDGRLSDVSDGGIPAGVETDSSANNVVDQEQDKTCTAGKERLAKVVSRVQKLTVPKVGQASSLRSKPRDPSAPKSSGKIPLCTSVTI</sequence>
<proteinExistence type="predicted"/>
<evidence type="ECO:0000313" key="3">
    <source>
        <dbReference type="EMBL" id="AQK57432.1"/>
    </source>
</evidence>
<gene>
    <name evidence="3" type="ORF">ZEAMMB73_Zm00001d052569</name>
</gene>
<feature type="compositionally biased region" description="Polar residues" evidence="2">
    <location>
        <begin position="85"/>
        <end position="94"/>
    </location>
</feature>
<dbReference type="SMR" id="A0A1Q0YZ40"/>
<dbReference type="InParanoid" id="A0A1Q0YZ40"/>
<reference evidence="3" key="1">
    <citation type="submission" date="2015-12" db="EMBL/GenBank/DDBJ databases">
        <title>Update maize B73 reference genome by single molecule sequencing technologies.</title>
        <authorList>
            <consortium name="Maize Genome Sequencing Project"/>
            <person name="Ware D."/>
        </authorList>
    </citation>
    <scope>NUCLEOTIDE SEQUENCE</scope>
    <source>
        <tissue evidence="3">Seedling</tissue>
    </source>
</reference>
<dbReference type="AlphaFoldDB" id="A0A1Q0YZ40"/>
<feature type="region of interest" description="Disordered" evidence="2">
    <location>
        <begin position="122"/>
        <end position="153"/>
    </location>
</feature>